<comment type="caution">
    <text evidence="2">The sequence shown here is derived from an EMBL/GenBank/DDBJ whole genome shotgun (WGS) entry which is preliminary data.</text>
</comment>
<feature type="compositionally biased region" description="Low complexity" evidence="1">
    <location>
        <begin position="41"/>
        <end position="70"/>
    </location>
</feature>
<proteinExistence type="predicted"/>
<sequence length="206" mass="21793">MTTTRLWIIAGSAAAVVAALVLILVFAVPLPTPGPTPTSTPTPTRTATPTPTATATTTPTPTTAPTPTAATCENTSTEQYQAMARSNGWVSWSTVDEQIGARPFDDFPGGPPDGWIVCRWGAGPEVATDNIIDLAWARIDPYNAVSAMQHLEETGWARSETDASGATLFTSETSGPGGAFLFTPSDVRWAAYAEYLEYITSPDEPR</sequence>
<evidence type="ECO:0000256" key="1">
    <source>
        <dbReference type="SAM" id="MobiDB-lite"/>
    </source>
</evidence>
<dbReference type="AlphaFoldDB" id="A0A7Y9GP11"/>
<dbReference type="RefSeq" id="WP_179489676.1">
    <property type="nucleotide sequence ID" value="NZ_JACCBV010000001.1"/>
</dbReference>
<protein>
    <submittedName>
        <fullName evidence="2">Uncharacterized protein</fullName>
    </submittedName>
</protein>
<organism evidence="2 3">
    <name type="scientific">Microbacterium immunditiarum</name>
    <dbReference type="NCBI Taxonomy" id="337480"/>
    <lineage>
        <taxon>Bacteria</taxon>
        <taxon>Bacillati</taxon>
        <taxon>Actinomycetota</taxon>
        <taxon>Actinomycetes</taxon>
        <taxon>Micrococcales</taxon>
        <taxon>Microbacteriaceae</taxon>
        <taxon>Microbacterium</taxon>
    </lineage>
</organism>
<evidence type="ECO:0000313" key="3">
    <source>
        <dbReference type="Proteomes" id="UP000576969"/>
    </source>
</evidence>
<dbReference type="EMBL" id="JACCBV010000001">
    <property type="protein sequence ID" value="NYE19996.1"/>
    <property type="molecule type" value="Genomic_DNA"/>
</dbReference>
<evidence type="ECO:0000313" key="2">
    <source>
        <dbReference type="EMBL" id="NYE19996.1"/>
    </source>
</evidence>
<dbReference type="Proteomes" id="UP000576969">
    <property type="component" value="Unassembled WGS sequence"/>
</dbReference>
<keyword evidence="3" id="KW-1185">Reference proteome</keyword>
<reference evidence="2 3" key="1">
    <citation type="submission" date="2020-07" db="EMBL/GenBank/DDBJ databases">
        <title>Sequencing the genomes of 1000 actinobacteria strains.</title>
        <authorList>
            <person name="Klenk H.-P."/>
        </authorList>
    </citation>
    <scope>NUCLEOTIDE SEQUENCE [LARGE SCALE GENOMIC DNA]</scope>
    <source>
        <strain evidence="2 3">DSM 24662</strain>
    </source>
</reference>
<accession>A0A7Y9GP11</accession>
<gene>
    <name evidence="2" type="ORF">BJ991_002024</name>
</gene>
<name>A0A7Y9GP11_9MICO</name>
<feature type="region of interest" description="Disordered" evidence="1">
    <location>
        <begin position="33"/>
        <end position="70"/>
    </location>
</feature>